<protein>
    <submittedName>
        <fullName evidence="2">Chain length determinant protein</fullName>
    </submittedName>
</protein>
<name>U2NLB8_9BACT</name>
<keyword evidence="1" id="KW-0472">Membrane</keyword>
<keyword evidence="1" id="KW-0812">Transmembrane</keyword>
<comment type="caution">
    <text evidence="2">The sequence shown here is derived from an EMBL/GenBank/DDBJ whole genome shotgun (WGS) entry which is preliminary data.</text>
</comment>
<organism evidence="2 3">
    <name type="scientific">Segatella baroniae F0067</name>
    <dbReference type="NCBI Taxonomy" id="1115809"/>
    <lineage>
        <taxon>Bacteria</taxon>
        <taxon>Pseudomonadati</taxon>
        <taxon>Bacteroidota</taxon>
        <taxon>Bacteroidia</taxon>
        <taxon>Bacteroidales</taxon>
        <taxon>Prevotellaceae</taxon>
        <taxon>Segatella</taxon>
    </lineage>
</organism>
<feature type="transmembrane region" description="Helical" evidence="1">
    <location>
        <begin position="23"/>
        <end position="42"/>
    </location>
</feature>
<feature type="transmembrane region" description="Helical" evidence="1">
    <location>
        <begin position="319"/>
        <end position="337"/>
    </location>
</feature>
<sequence length="351" mass="39624">MEIKNDQVYILTVLKRIKHKRKLFLSVSAITFVVACLLILPVPRYYACEVVLAPEINNMSAGQNSISNITSSLGFNLGSAATGDAISPDIYPQLLKSNDFILNLVNCRIKTIDNKIDTTYYQYMRLYQKNNPLLLPISWITRLFTSREKTQNNLRINPFRLTKAETDILSKIEGNITCQIDLKTGMISIAVTDQDPLVSATMADSVRSQLQLFITRYRTSKAQRDVDYYKKLTAEAKAGYERARQVYGSYADANTDIVLESYSSKKDDLENEMQLKFNAYSAMNSQLQAARAKVLEKTPAFTVIKSATVPTKPAGPKRMIFVAIMLLLSWIATTVYISRDLFFALLTPDKD</sequence>
<dbReference type="EMBL" id="AWEY01000032">
    <property type="protein sequence ID" value="ERK38875.1"/>
    <property type="molecule type" value="Genomic_DNA"/>
</dbReference>
<dbReference type="InterPro" id="IPR050445">
    <property type="entry name" value="Bact_polysacc_biosynth/exp"/>
</dbReference>
<evidence type="ECO:0000256" key="1">
    <source>
        <dbReference type="SAM" id="Phobius"/>
    </source>
</evidence>
<gene>
    <name evidence="2" type="ORF">HMPREF9135_0645</name>
</gene>
<reference evidence="2 3" key="1">
    <citation type="submission" date="2013-08" db="EMBL/GenBank/DDBJ databases">
        <authorList>
            <person name="Durkin A.S."/>
            <person name="Haft D.R."/>
            <person name="McCorrison J."/>
            <person name="Torralba M."/>
            <person name="Gillis M."/>
            <person name="Haft D.H."/>
            <person name="Methe B."/>
            <person name="Sutton G."/>
            <person name="Nelson K.E."/>
        </authorList>
    </citation>
    <scope>NUCLEOTIDE SEQUENCE [LARGE SCALE GENOMIC DNA]</scope>
    <source>
        <strain evidence="2 3">F0067</strain>
    </source>
</reference>
<evidence type="ECO:0000313" key="3">
    <source>
        <dbReference type="Proteomes" id="UP000016648"/>
    </source>
</evidence>
<dbReference type="AlphaFoldDB" id="U2NLB8"/>
<dbReference type="Proteomes" id="UP000016648">
    <property type="component" value="Unassembled WGS sequence"/>
</dbReference>
<dbReference type="RefSeq" id="WP_021590010.1">
    <property type="nucleotide sequence ID" value="NZ_AWEY01000032.1"/>
</dbReference>
<dbReference type="PANTHER" id="PTHR32309:SF13">
    <property type="entry name" value="FERRIC ENTEROBACTIN TRANSPORT PROTEIN FEPE"/>
    <property type="match status" value="1"/>
</dbReference>
<dbReference type="PANTHER" id="PTHR32309">
    <property type="entry name" value="TYROSINE-PROTEIN KINASE"/>
    <property type="match status" value="1"/>
</dbReference>
<evidence type="ECO:0000313" key="2">
    <source>
        <dbReference type="EMBL" id="ERK38875.1"/>
    </source>
</evidence>
<dbReference type="PATRIC" id="fig|1115809.3.peg.1647"/>
<dbReference type="GO" id="GO:0004713">
    <property type="term" value="F:protein tyrosine kinase activity"/>
    <property type="evidence" value="ECO:0007669"/>
    <property type="project" value="TreeGrafter"/>
</dbReference>
<proteinExistence type="predicted"/>
<dbReference type="GO" id="GO:0005886">
    <property type="term" value="C:plasma membrane"/>
    <property type="evidence" value="ECO:0007669"/>
    <property type="project" value="TreeGrafter"/>
</dbReference>
<accession>U2NLB8</accession>
<keyword evidence="1" id="KW-1133">Transmembrane helix</keyword>
<keyword evidence="3" id="KW-1185">Reference proteome</keyword>